<feature type="transmembrane region" description="Helical" evidence="1">
    <location>
        <begin position="70"/>
        <end position="87"/>
    </location>
</feature>
<evidence type="ECO:0000313" key="2">
    <source>
        <dbReference type="EMBL" id="GAA3207036.1"/>
    </source>
</evidence>
<keyword evidence="3" id="KW-1185">Reference proteome</keyword>
<keyword evidence="1" id="KW-1133">Transmembrane helix</keyword>
<comment type="caution">
    <text evidence="2">The sequence shown here is derived from an EMBL/GenBank/DDBJ whole genome shotgun (WGS) entry which is preliminary data.</text>
</comment>
<keyword evidence="1" id="KW-0472">Membrane</keyword>
<dbReference type="EMBL" id="BAAAUV010000005">
    <property type="protein sequence ID" value="GAA3207036.1"/>
    <property type="molecule type" value="Genomic_DNA"/>
</dbReference>
<accession>A0ABP6Q7H4</accession>
<evidence type="ECO:0000256" key="1">
    <source>
        <dbReference type="SAM" id="Phobius"/>
    </source>
</evidence>
<sequence>MDIERFTFPGRPTWVRAVLFSGLVVTAWFLLGALWAIDLVPYLLGAPAILVLVLSPLGMALVFRRGGPEFGAMVAVGVALTVTGFAVPGDAYLNAVGSPLKAKVVAESCDWVKGTCSRRYRLEDGEGRTVDGLLKHGPQRIGDEVEVRTDPAGVIPPRRTGETGFGFLDLVALLAWLGWFTLIVQGLRADRSRTAHPG</sequence>
<feature type="transmembrane region" description="Helical" evidence="1">
    <location>
        <begin position="43"/>
        <end position="63"/>
    </location>
</feature>
<protein>
    <recommendedName>
        <fullName evidence="4">DUF3592 domain-containing protein</fullName>
    </recommendedName>
</protein>
<reference evidence="3" key="1">
    <citation type="journal article" date="2019" name="Int. J. Syst. Evol. Microbiol.">
        <title>The Global Catalogue of Microorganisms (GCM) 10K type strain sequencing project: providing services to taxonomists for standard genome sequencing and annotation.</title>
        <authorList>
            <consortium name="The Broad Institute Genomics Platform"/>
            <consortium name="The Broad Institute Genome Sequencing Center for Infectious Disease"/>
            <person name="Wu L."/>
            <person name="Ma J."/>
        </authorList>
    </citation>
    <scope>NUCLEOTIDE SEQUENCE [LARGE SCALE GENOMIC DNA]</scope>
    <source>
        <strain evidence="3">JCM 9377</strain>
    </source>
</reference>
<keyword evidence="1" id="KW-0812">Transmembrane</keyword>
<proteinExistence type="predicted"/>
<organism evidence="2 3">
    <name type="scientific">Actinocorallia longicatena</name>
    <dbReference type="NCBI Taxonomy" id="111803"/>
    <lineage>
        <taxon>Bacteria</taxon>
        <taxon>Bacillati</taxon>
        <taxon>Actinomycetota</taxon>
        <taxon>Actinomycetes</taxon>
        <taxon>Streptosporangiales</taxon>
        <taxon>Thermomonosporaceae</taxon>
        <taxon>Actinocorallia</taxon>
    </lineage>
</organism>
<dbReference type="RefSeq" id="WP_344825971.1">
    <property type="nucleotide sequence ID" value="NZ_BAAAUV010000005.1"/>
</dbReference>
<name>A0ABP6Q7H4_9ACTN</name>
<dbReference type="Proteomes" id="UP001501237">
    <property type="component" value="Unassembled WGS sequence"/>
</dbReference>
<feature type="transmembrane region" description="Helical" evidence="1">
    <location>
        <begin position="165"/>
        <end position="184"/>
    </location>
</feature>
<evidence type="ECO:0008006" key="4">
    <source>
        <dbReference type="Google" id="ProtNLM"/>
    </source>
</evidence>
<feature type="transmembrane region" description="Helical" evidence="1">
    <location>
        <begin position="14"/>
        <end position="37"/>
    </location>
</feature>
<evidence type="ECO:0000313" key="3">
    <source>
        <dbReference type="Proteomes" id="UP001501237"/>
    </source>
</evidence>
<gene>
    <name evidence="2" type="ORF">GCM10010468_22900</name>
</gene>